<dbReference type="Gene3D" id="3.40.630.30">
    <property type="match status" value="1"/>
</dbReference>
<sequence length="170" mass="19327">MAIEQATLKDLKELTALVNSAYRGESARQGWTNESDLLRGGVRVTESDVEEMISSPDSMILKYTEGGQITACVYLKEYEYYLYLGLLTVSPELQGRGTGKKLLQEAESQAKRLGKSSIRMTVISIRKELVEWYKRHGYHDTGVREQFPYKAGYGEPSQDLEFLVLEKRCD</sequence>
<proteinExistence type="predicted"/>
<dbReference type="InterPro" id="IPR000182">
    <property type="entry name" value="GNAT_dom"/>
</dbReference>
<dbReference type="PANTHER" id="PTHR43877:SF2">
    <property type="entry name" value="AMINOALKYLPHOSPHONATE N-ACETYLTRANSFERASE-RELATED"/>
    <property type="match status" value="1"/>
</dbReference>
<reference evidence="4 5" key="1">
    <citation type="submission" date="2016-07" db="EMBL/GenBank/DDBJ databases">
        <title>Genome analysis of Flavihumibacter stibioxidans YS-17.</title>
        <authorList>
            <person name="Shi K."/>
            <person name="Han Y."/>
            <person name="Wang G."/>
        </authorList>
    </citation>
    <scope>NUCLEOTIDE SEQUENCE [LARGE SCALE GENOMIC DNA]</scope>
    <source>
        <strain evidence="4 5">YS-17</strain>
    </source>
</reference>
<evidence type="ECO:0000256" key="1">
    <source>
        <dbReference type="ARBA" id="ARBA00022679"/>
    </source>
</evidence>
<dbReference type="Proteomes" id="UP000765802">
    <property type="component" value="Unassembled WGS sequence"/>
</dbReference>
<dbReference type="SUPFAM" id="SSF55729">
    <property type="entry name" value="Acyl-CoA N-acyltransferases (Nat)"/>
    <property type="match status" value="1"/>
</dbReference>
<keyword evidence="2" id="KW-0012">Acyltransferase</keyword>
<keyword evidence="1" id="KW-0808">Transferase</keyword>
<keyword evidence="5" id="KW-1185">Reference proteome</keyword>
<accession>A0ABR7MDR0</accession>
<evidence type="ECO:0000313" key="4">
    <source>
        <dbReference type="EMBL" id="MBC6493175.1"/>
    </source>
</evidence>
<gene>
    <name evidence="4" type="ORF">BC349_19140</name>
</gene>
<dbReference type="PROSITE" id="PS51186">
    <property type="entry name" value="GNAT"/>
    <property type="match status" value="1"/>
</dbReference>
<dbReference type="InterPro" id="IPR016181">
    <property type="entry name" value="Acyl_CoA_acyltransferase"/>
</dbReference>
<evidence type="ECO:0000313" key="5">
    <source>
        <dbReference type="Proteomes" id="UP000765802"/>
    </source>
</evidence>
<feature type="domain" description="N-acetyltransferase" evidence="3">
    <location>
        <begin position="1"/>
        <end position="170"/>
    </location>
</feature>
<dbReference type="Pfam" id="PF13673">
    <property type="entry name" value="Acetyltransf_10"/>
    <property type="match status" value="1"/>
</dbReference>
<evidence type="ECO:0000259" key="3">
    <source>
        <dbReference type="PROSITE" id="PS51186"/>
    </source>
</evidence>
<dbReference type="InterPro" id="IPR050832">
    <property type="entry name" value="Bact_Acetyltransf"/>
</dbReference>
<dbReference type="EMBL" id="MBUA01000032">
    <property type="protein sequence ID" value="MBC6493175.1"/>
    <property type="molecule type" value="Genomic_DNA"/>
</dbReference>
<dbReference type="RefSeq" id="WP_187258495.1">
    <property type="nucleotide sequence ID" value="NZ_JBHULF010000009.1"/>
</dbReference>
<comment type="caution">
    <text evidence="4">The sequence shown here is derived from an EMBL/GenBank/DDBJ whole genome shotgun (WGS) entry which is preliminary data.</text>
</comment>
<name>A0ABR7MDR0_9BACT</name>
<dbReference type="CDD" id="cd04301">
    <property type="entry name" value="NAT_SF"/>
    <property type="match status" value="1"/>
</dbReference>
<evidence type="ECO:0000256" key="2">
    <source>
        <dbReference type="ARBA" id="ARBA00023315"/>
    </source>
</evidence>
<protein>
    <submittedName>
        <fullName evidence="4">GCN5 family acetyltransferase</fullName>
    </submittedName>
</protein>
<organism evidence="4 5">
    <name type="scientific">Flavihumibacter stibioxidans</name>
    <dbReference type="NCBI Taxonomy" id="1834163"/>
    <lineage>
        <taxon>Bacteria</taxon>
        <taxon>Pseudomonadati</taxon>
        <taxon>Bacteroidota</taxon>
        <taxon>Chitinophagia</taxon>
        <taxon>Chitinophagales</taxon>
        <taxon>Chitinophagaceae</taxon>
        <taxon>Flavihumibacter</taxon>
    </lineage>
</organism>
<dbReference type="PANTHER" id="PTHR43877">
    <property type="entry name" value="AMINOALKYLPHOSPHONATE N-ACETYLTRANSFERASE-RELATED-RELATED"/>
    <property type="match status" value="1"/>
</dbReference>